<dbReference type="HOGENOM" id="CLU_643067_0_0_1"/>
<name>M1VB85_CYAM1</name>
<dbReference type="InterPro" id="IPR038545">
    <property type="entry name" value="Znf_DBF_sf"/>
</dbReference>
<dbReference type="Proteomes" id="UP000007014">
    <property type="component" value="Chromosome 18"/>
</dbReference>
<reference evidence="7 8" key="1">
    <citation type="journal article" date="2004" name="Nature">
        <title>Genome sequence of the ultrasmall unicellular red alga Cyanidioschyzon merolae 10D.</title>
        <authorList>
            <person name="Matsuzaki M."/>
            <person name="Misumi O."/>
            <person name="Shin-i T."/>
            <person name="Maruyama S."/>
            <person name="Takahara M."/>
            <person name="Miyagishima S."/>
            <person name="Mori T."/>
            <person name="Nishida K."/>
            <person name="Yagisawa F."/>
            <person name="Nishida K."/>
            <person name="Yoshida Y."/>
            <person name="Nishimura Y."/>
            <person name="Nakao S."/>
            <person name="Kobayashi T."/>
            <person name="Momoyama Y."/>
            <person name="Higashiyama T."/>
            <person name="Minoda A."/>
            <person name="Sano M."/>
            <person name="Nomoto H."/>
            <person name="Oishi K."/>
            <person name="Hayashi H."/>
            <person name="Ohta F."/>
            <person name="Nishizaka S."/>
            <person name="Haga S."/>
            <person name="Miura S."/>
            <person name="Morishita T."/>
            <person name="Kabeya Y."/>
            <person name="Terasawa K."/>
            <person name="Suzuki Y."/>
            <person name="Ishii Y."/>
            <person name="Asakawa S."/>
            <person name="Takano H."/>
            <person name="Ohta N."/>
            <person name="Kuroiwa H."/>
            <person name="Tanaka K."/>
            <person name="Shimizu N."/>
            <person name="Sugano S."/>
            <person name="Sato N."/>
            <person name="Nozaki H."/>
            <person name="Ogasawara N."/>
            <person name="Kohara Y."/>
            <person name="Kuroiwa T."/>
        </authorList>
    </citation>
    <scope>NUCLEOTIDE SEQUENCE [LARGE SCALE GENOMIC DNA]</scope>
    <source>
        <strain evidence="7 8">10D</strain>
    </source>
</reference>
<feature type="region of interest" description="Disordered" evidence="5">
    <location>
        <begin position="1"/>
        <end position="49"/>
    </location>
</feature>
<evidence type="ECO:0000256" key="5">
    <source>
        <dbReference type="SAM" id="MobiDB-lite"/>
    </source>
</evidence>
<keyword evidence="2 4" id="KW-0863">Zinc-finger</keyword>
<dbReference type="RefSeq" id="XP_005538550.1">
    <property type="nucleotide sequence ID" value="XM_005538493.1"/>
</dbReference>
<reference evidence="7 8" key="2">
    <citation type="journal article" date="2007" name="BMC Biol.">
        <title>A 100%-complete sequence reveals unusually simple genomic features in the hot-spring red alga Cyanidioschyzon merolae.</title>
        <authorList>
            <person name="Nozaki H."/>
            <person name="Takano H."/>
            <person name="Misumi O."/>
            <person name="Terasawa K."/>
            <person name="Matsuzaki M."/>
            <person name="Maruyama S."/>
            <person name="Nishida K."/>
            <person name="Yagisawa F."/>
            <person name="Yoshida Y."/>
            <person name="Fujiwara T."/>
            <person name="Takio S."/>
            <person name="Tamura K."/>
            <person name="Chung S.J."/>
            <person name="Nakamura S."/>
            <person name="Kuroiwa H."/>
            <person name="Tanaka K."/>
            <person name="Sato N."/>
            <person name="Kuroiwa T."/>
        </authorList>
    </citation>
    <scope>NUCLEOTIDE SEQUENCE [LARGE SCALE GENOMIC DNA]</scope>
    <source>
        <strain evidence="7 8">10D</strain>
    </source>
</reference>
<dbReference type="GO" id="GO:0003676">
    <property type="term" value="F:nucleic acid binding"/>
    <property type="evidence" value="ECO:0007669"/>
    <property type="project" value="InterPro"/>
</dbReference>
<evidence type="ECO:0000256" key="1">
    <source>
        <dbReference type="ARBA" id="ARBA00022723"/>
    </source>
</evidence>
<dbReference type="KEGG" id="cme:CYME_CMR301C"/>
<keyword evidence="1" id="KW-0479">Metal-binding</keyword>
<sequence length="427" mass="45994">MSSRGLQTGEVGCDTLASDAPDEPASTSSSSPSSFTRPRRNVAHAHKNAAKGKVLAPGRFHELFRKYLHKFRGKACYIDPEMPASWARAARRAVYAYGARLQPYFDAALYCVITHRAPGDCSPTLERARRWRIHLLHCTDGRVQRWIRVGEYAAEWALAGLRASADVHCIGTADGKENTPAPVASRWRRRGVSSVPAVKPDILKLPRASGPEACLAPSNDPHRSRCTGTPLQWPSQHALVCTEVLTLTPTASNALSISGVERIAEAGASAITPIATAASVLRSARETSTCLEQGGAAMSAEEPMHSGYCELCSTRFQHYAVHLKSSEHSRRSRRIDWRPLDALAMAIYTERLRERSSLARAIAASVPVSPISSRDSSVISDMSSSLGAASFIAKQQAGGKGSESPTGPLLYAAAASEDSVRNRLLVG</sequence>
<accession>M1VB85</accession>
<keyword evidence="8" id="KW-1185">Reference proteome</keyword>
<gene>
    <name evidence="7" type="ORF">CYME_CMR301C</name>
</gene>
<dbReference type="GeneID" id="16996908"/>
<dbReference type="PROSITE" id="PS51265">
    <property type="entry name" value="ZF_DBF4"/>
    <property type="match status" value="1"/>
</dbReference>
<dbReference type="InterPro" id="IPR006572">
    <property type="entry name" value="Znf_DBF"/>
</dbReference>
<proteinExistence type="predicted"/>
<evidence type="ECO:0000313" key="8">
    <source>
        <dbReference type="Proteomes" id="UP000007014"/>
    </source>
</evidence>
<dbReference type="Pfam" id="PF07535">
    <property type="entry name" value="zf-DBF"/>
    <property type="match status" value="1"/>
</dbReference>
<dbReference type="Gene3D" id="6.10.250.3410">
    <property type="entry name" value="DBF zinc finger"/>
    <property type="match status" value="1"/>
</dbReference>
<dbReference type="GO" id="GO:0008270">
    <property type="term" value="F:zinc ion binding"/>
    <property type="evidence" value="ECO:0007669"/>
    <property type="project" value="UniProtKB-KW"/>
</dbReference>
<keyword evidence="3" id="KW-0862">Zinc</keyword>
<dbReference type="EMBL" id="AP006500">
    <property type="protein sequence ID" value="BAM82514.1"/>
    <property type="molecule type" value="Genomic_DNA"/>
</dbReference>
<evidence type="ECO:0000256" key="3">
    <source>
        <dbReference type="ARBA" id="ARBA00022833"/>
    </source>
</evidence>
<organism evidence="7 8">
    <name type="scientific">Cyanidioschyzon merolae (strain NIES-3377 / 10D)</name>
    <name type="common">Unicellular red alga</name>
    <dbReference type="NCBI Taxonomy" id="280699"/>
    <lineage>
        <taxon>Eukaryota</taxon>
        <taxon>Rhodophyta</taxon>
        <taxon>Bangiophyceae</taxon>
        <taxon>Cyanidiales</taxon>
        <taxon>Cyanidiaceae</taxon>
        <taxon>Cyanidioschyzon</taxon>
    </lineage>
</organism>
<evidence type="ECO:0000313" key="7">
    <source>
        <dbReference type="EMBL" id="BAM82514.1"/>
    </source>
</evidence>
<dbReference type="AlphaFoldDB" id="M1VB85"/>
<evidence type="ECO:0000259" key="6">
    <source>
        <dbReference type="PROSITE" id="PS51265"/>
    </source>
</evidence>
<feature type="domain" description="DBF4-type" evidence="6">
    <location>
        <begin position="302"/>
        <end position="350"/>
    </location>
</feature>
<evidence type="ECO:0000256" key="4">
    <source>
        <dbReference type="PROSITE-ProRule" id="PRU00600"/>
    </source>
</evidence>
<feature type="compositionally biased region" description="Low complexity" evidence="5">
    <location>
        <begin position="17"/>
        <end position="34"/>
    </location>
</feature>
<dbReference type="OrthoDB" id="10570771at2759"/>
<evidence type="ECO:0000256" key="2">
    <source>
        <dbReference type="ARBA" id="ARBA00022771"/>
    </source>
</evidence>
<dbReference type="Gramene" id="CMR301CT">
    <property type="protein sequence ID" value="CMR301CT"/>
    <property type="gene ID" value="CMR301C"/>
</dbReference>
<feature type="compositionally biased region" description="Basic residues" evidence="5">
    <location>
        <begin position="37"/>
        <end position="49"/>
    </location>
</feature>
<protein>
    <recommendedName>
        <fullName evidence="6">DBF4-type domain-containing protein</fullName>
    </recommendedName>
</protein>